<accession>A0A0F9HIH0</accession>
<evidence type="ECO:0000313" key="1">
    <source>
        <dbReference type="EMBL" id="KKM02952.1"/>
    </source>
</evidence>
<sequence>MIWETKYTYLPKYEFTSTSKHGDRFKRKDTRQLRVARMETPCDNISDMKHLILLSHHLDVPVHYSFDEPQTAFIEIIAKESI</sequence>
<name>A0A0F9HIH0_9ZZZZ</name>
<dbReference type="AlphaFoldDB" id="A0A0F9HIH0"/>
<dbReference type="EMBL" id="LAZR01016799">
    <property type="protein sequence ID" value="KKM02952.1"/>
    <property type="molecule type" value="Genomic_DNA"/>
</dbReference>
<proteinExistence type="predicted"/>
<comment type="caution">
    <text evidence="1">The sequence shown here is derived from an EMBL/GenBank/DDBJ whole genome shotgun (WGS) entry which is preliminary data.</text>
</comment>
<reference evidence="1" key="1">
    <citation type="journal article" date="2015" name="Nature">
        <title>Complex archaea that bridge the gap between prokaryotes and eukaryotes.</title>
        <authorList>
            <person name="Spang A."/>
            <person name="Saw J.H."/>
            <person name="Jorgensen S.L."/>
            <person name="Zaremba-Niedzwiedzka K."/>
            <person name="Martijn J."/>
            <person name="Lind A.E."/>
            <person name="van Eijk R."/>
            <person name="Schleper C."/>
            <person name="Guy L."/>
            <person name="Ettema T.J."/>
        </authorList>
    </citation>
    <scope>NUCLEOTIDE SEQUENCE</scope>
</reference>
<protein>
    <submittedName>
        <fullName evidence="1">Uncharacterized protein</fullName>
    </submittedName>
</protein>
<gene>
    <name evidence="1" type="ORF">LCGC14_1779250</name>
</gene>
<organism evidence="1">
    <name type="scientific">marine sediment metagenome</name>
    <dbReference type="NCBI Taxonomy" id="412755"/>
    <lineage>
        <taxon>unclassified sequences</taxon>
        <taxon>metagenomes</taxon>
        <taxon>ecological metagenomes</taxon>
    </lineage>
</organism>